<name>A0A9W7AMT2_9STRA</name>
<feature type="region of interest" description="Disordered" evidence="2">
    <location>
        <begin position="1"/>
        <end position="84"/>
    </location>
</feature>
<accession>A0A9W7AMT2</accession>
<dbReference type="EMBL" id="BRXY01000174">
    <property type="protein sequence ID" value="GMH73991.1"/>
    <property type="molecule type" value="Genomic_DNA"/>
</dbReference>
<evidence type="ECO:0000256" key="2">
    <source>
        <dbReference type="SAM" id="MobiDB-lite"/>
    </source>
</evidence>
<feature type="region of interest" description="Disordered" evidence="2">
    <location>
        <begin position="441"/>
        <end position="471"/>
    </location>
</feature>
<evidence type="ECO:0000256" key="1">
    <source>
        <dbReference type="SAM" id="Coils"/>
    </source>
</evidence>
<keyword evidence="4" id="KW-1185">Reference proteome</keyword>
<keyword evidence="1" id="KW-0175">Coiled coil</keyword>
<feature type="region of interest" description="Disordered" evidence="2">
    <location>
        <begin position="140"/>
        <end position="161"/>
    </location>
</feature>
<evidence type="ECO:0000313" key="3">
    <source>
        <dbReference type="EMBL" id="GMH73991.1"/>
    </source>
</evidence>
<organism evidence="3 4">
    <name type="scientific">Triparma strigata</name>
    <dbReference type="NCBI Taxonomy" id="1606541"/>
    <lineage>
        <taxon>Eukaryota</taxon>
        <taxon>Sar</taxon>
        <taxon>Stramenopiles</taxon>
        <taxon>Ochrophyta</taxon>
        <taxon>Bolidophyceae</taxon>
        <taxon>Parmales</taxon>
        <taxon>Triparmaceae</taxon>
        <taxon>Triparma</taxon>
    </lineage>
</organism>
<dbReference type="Proteomes" id="UP001165085">
    <property type="component" value="Unassembled WGS sequence"/>
</dbReference>
<feature type="coiled-coil region" evidence="1">
    <location>
        <begin position="217"/>
        <end position="297"/>
    </location>
</feature>
<dbReference type="OrthoDB" id="197613at2759"/>
<reference evidence="4" key="1">
    <citation type="journal article" date="2023" name="Commun. Biol.">
        <title>Genome analysis of Parmales, the sister group of diatoms, reveals the evolutionary specialization of diatoms from phago-mixotrophs to photoautotrophs.</title>
        <authorList>
            <person name="Ban H."/>
            <person name="Sato S."/>
            <person name="Yoshikawa S."/>
            <person name="Yamada K."/>
            <person name="Nakamura Y."/>
            <person name="Ichinomiya M."/>
            <person name="Sato N."/>
            <person name="Blanc-Mathieu R."/>
            <person name="Endo H."/>
            <person name="Kuwata A."/>
            <person name="Ogata H."/>
        </authorList>
    </citation>
    <scope>NUCLEOTIDE SEQUENCE [LARGE SCALE GENOMIC DNA]</scope>
    <source>
        <strain evidence="4">NIES 3701</strain>
    </source>
</reference>
<feature type="compositionally biased region" description="Low complexity" evidence="2">
    <location>
        <begin position="37"/>
        <end position="48"/>
    </location>
</feature>
<feature type="compositionally biased region" description="Low complexity" evidence="2">
    <location>
        <begin position="10"/>
        <end position="23"/>
    </location>
</feature>
<proteinExistence type="predicted"/>
<feature type="compositionally biased region" description="Acidic residues" evidence="2">
    <location>
        <begin position="152"/>
        <end position="161"/>
    </location>
</feature>
<dbReference type="AlphaFoldDB" id="A0A9W7AMT2"/>
<comment type="caution">
    <text evidence="3">The sequence shown here is derived from an EMBL/GenBank/DDBJ whole genome shotgun (WGS) entry which is preliminary data.</text>
</comment>
<sequence>MEDLLDVLQPSSSSSVHRPSRGSNLSTDEIENLMMKSPSPGSRQSSTSKAMSPTLTRATNGSSNSRPTTGQSHTSESSNAPQAQNKPLFEAIKEEEAIVLISDEKGYRKPIYAEDFVDFEDNMFMTPRIIRPITEASERPSTANSWISSTVSEEEEPEEVPLDTWVDEPRLPNAFWKLRDFYTVELESHAESCERLQKLKEDLIFEKEVNVVQREQLKKEEKHTSSILSELRNLQKEHNKFLKVSDDEINELYSEITDTQEEIKRIAGEKMHIMYKVNRAEQELQIKEEEIKGFTDVKEKTIKDNEKVQKNSDVLQTGLKTVKQIGDSGEKEFQETSWKLDKHKKLVDALIRRVDGAKNDAKTWKHRYNVCAKDLSHVQKLMMSMSTGHTETQAVLYRDRALHYLKSIGAGGGIKESLPPVNLERTGESLLADALKDPELRREVGGNGGRAGKISATGKGGKMYSLGGSDGLDRIRRSEARTPDVRATKKKLGRYMRNNPADKDLMKKKKGERETQPLELEGADADFLTLLRVEWENDSSGRLYDDPPMSRMSAMSGASGFSGMSGVTAKSALSEGSALRWKTGSLRRRKEKAQQFRDEWVEGMIGGPDDATTNDNWVKPGQATIDYMPF</sequence>
<gene>
    <name evidence="3" type="ORF">TrST_g6650</name>
</gene>
<feature type="compositionally biased region" description="Polar residues" evidence="2">
    <location>
        <begin position="140"/>
        <end position="151"/>
    </location>
</feature>
<protein>
    <submittedName>
        <fullName evidence="3">Uncharacterized protein</fullName>
    </submittedName>
</protein>
<feature type="compositionally biased region" description="Polar residues" evidence="2">
    <location>
        <begin position="49"/>
        <end position="84"/>
    </location>
</feature>
<evidence type="ECO:0000313" key="4">
    <source>
        <dbReference type="Proteomes" id="UP001165085"/>
    </source>
</evidence>